<proteinExistence type="predicted"/>
<dbReference type="SUPFAM" id="SSF48452">
    <property type="entry name" value="TPR-like"/>
    <property type="match status" value="1"/>
</dbReference>
<dbReference type="Proteomes" id="UP000617628">
    <property type="component" value="Unassembled WGS sequence"/>
</dbReference>
<gene>
    <name evidence="1" type="ORF">JIN87_09740</name>
</gene>
<dbReference type="Gene3D" id="1.25.40.10">
    <property type="entry name" value="Tetratricopeptide repeat domain"/>
    <property type="match status" value="1"/>
</dbReference>
<organism evidence="1 2">
    <name type="scientific">Pelagicoccus mobilis</name>
    <dbReference type="NCBI Taxonomy" id="415221"/>
    <lineage>
        <taxon>Bacteria</taxon>
        <taxon>Pseudomonadati</taxon>
        <taxon>Verrucomicrobiota</taxon>
        <taxon>Opitutia</taxon>
        <taxon>Puniceicoccales</taxon>
        <taxon>Pelagicoccaceae</taxon>
        <taxon>Pelagicoccus</taxon>
    </lineage>
</organism>
<reference evidence="1" key="1">
    <citation type="submission" date="2021-01" db="EMBL/GenBank/DDBJ databases">
        <title>Modified the classification status of verrucomicrobia.</title>
        <authorList>
            <person name="Feng X."/>
        </authorList>
    </citation>
    <scope>NUCLEOTIDE SEQUENCE</scope>
    <source>
        <strain evidence="1">KCTC 13126</strain>
    </source>
</reference>
<name>A0A934RVC7_9BACT</name>
<accession>A0A934RVC7</accession>
<dbReference type="InterPro" id="IPR011990">
    <property type="entry name" value="TPR-like_helical_dom_sf"/>
</dbReference>
<dbReference type="AlphaFoldDB" id="A0A934RVC7"/>
<dbReference type="RefSeq" id="WP_200355365.1">
    <property type="nucleotide sequence ID" value="NZ_JAENIL010000015.1"/>
</dbReference>
<evidence type="ECO:0000313" key="2">
    <source>
        <dbReference type="Proteomes" id="UP000617628"/>
    </source>
</evidence>
<comment type="caution">
    <text evidence="1">The sequence shown here is derived from an EMBL/GenBank/DDBJ whole genome shotgun (WGS) entry which is preliminary data.</text>
</comment>
<dbReference type="EMBL" id="JAENIL010000015">
    <property type="protein sequence ID" value="MBK1877151.1"/>
    <property type="molecule type" value="Genomic_DNA"/>
</dbReference>
<sequence>MSFRVRLFLVWLAASLLVGVLVRPLEREVARESDVQVLAGLSGNLGQGVSLAVLGGYRNVAANLVWIAMYGEWQYRRVNEVLEKMQLAVALNPNSLYFWIDGARIIANDMPVWQVGDDEMERLYDESDAEGVAIRLKQGRRALRFLDKAPAELEDRYEIPLERGTIYWQKLGDLENAIAQFGEALEKSNSPYFVSRVYAELLVENGRTLEAYEYLKKHYATLPDDDHSALKPLVAQRIAEIGAVLGRSD</sequence>
<keyword evidence="2" id="KW-1185">Reference proteome</keyword>
<protein>
    <submittedName>
        <fullName evidence="1">Tetratricopeptide repeat protein</fullName>
    </submittedName>
</protein>
<evidence type="ECO:0000313" key="1">
    <source>
        <dbReference type="EMBL" id="MBK1877151.1"/>
    </source>
</evidence>